<sequence length="76" mass="8888">MSFCKKETKIKSVHSIENSLKLNVIDTLIESIDSSKICNIQDNKQKIIELFFKSFQKDYNNPIARICNPCPQRLVW</sequence>
<comment type="caution">
    <text evidence="1">The sequence shown here is derived from an EMBL/GenBank/DDBJ whole genome shotgun (WGS) entry which is preliminary data.</text>
</comment>
<organism evidence="1 2">
    <name type="scientific">Flavobacterium anhuiense</name>
    <dbReference type="NCBI Taxonomy" id="459526"/>
    <lineage>
        <taxon>Bacteria</taxon>
        <taxon>Pseudomonadati</taxon>
        <taxon>Bacteroidota</taxon>
        <taxon>Flavobacteriia</taxon>
        <taxon>Flavobacteriales</taxon>
        <taxon>Flavobacteriaceae</taxon>
        <taxon>Flavobacterium</taxon>
    </lineage>
</organism>
<protein>
    <submittedName>
        <fullName evidence="1">Uncharacterized protein</fullName>
    </submittedName>
</protein>
<dbReference type="EMBL" id="JUIV01000008">
    <property type="protein sequence ID" value="RYJ38516.1"/>
    <property type="molecule type" value="Genomic_DNA"/>
</dbReference>
<evidence type="ECO:0000313" key="2">
    <source>
        <dbReference type="Proteomes" id="UP000290433"/>
    </source>
</evidence>
<name>A0A444VYD9_9FLAO</name>
<reference evidence="1 2" key="1">
    <citation type="submission" date="2014-12" db="EMBL/GenBank/DDBJ databases">
        <title>Genome sequence of Flavobacterium anhuiense RCM74.</title>
        <authorList>
            <person name="Kim J.F."/>
            <person name="Song J.Y."/>
            <person name="Kwak M.-J."/>
            <person name="Lee S.-W."/>
        </authorList>
    </citation>
    <scope>NUCLEOTIDE SEQUENCE [LARGE SCALE GENOMIC DNA]</scope>
    <source>
        <strain evidence="1 2">RCM74</strain>
    </source>
</reference>
<proteinExistence type="predicted"/>
<dbReference type="AlphaFoldDB" id="A0A444VYD9"/>
<dbReference type="Proteomes" id="UP000290433">
    <property type="component" value="Unassembled WGS sequence"/>
</dbReference>
<accession>A0A444VYD9</accession>
<gene>
    <name evidence="1" type="ORF">NU08_2493</name>
</gene>
<evidence type="ECO:0000313" key="1">
    <source>
        <dbReference type="EMBL" id="RYJ38516.1"/>
    </source>
</evidence>